<sequence length="1139" mass="128049">MTRVTRQEPGLQTWPTISSRGSYAGQISDHYEDVGDNIDDDDDEDEEEDDDEDEEDDDEGIEDDDDDDDEIGFSDDSEEFSEGAVENKAFYKQSPAQDPQLDYLKGTQMTGMTRHQQFRPNYARKRQKAKTGAGKGARFRITNRSGGAGGFSSDASASVDTDISSEEQLFIQTCDEVTRLLLHGVGTMQQGLEYIISLVEFALQWRLEGTLSQDCPFTTNSLPLVEGAYLGAWAKVLIDHRRSSQIPSATMYLQLFVQHGCLILKQENVLPEHYALAMSMVLDKRDMDAFRRNSKRASRLSNSDREIDNSQLQQELRKVFTLHNGPEIFFKAIENQLSSDGRHDTKIRNLQLTLGVLSKSQLPTESDGQNEAQVAEAVTRLTTIVLDFFPDHLDAFKSVNKVAVVDIISHVGCLVLEIYRASTSFLTGSSIGSDSSMLREFDPSLDDFDHYDYHHRPQLSKSTLLGEVKFAEFRLEMAVRLMNTSRLDLRLAGLVELKEVLVRIQRLQHGISEVGPGGSRIRRRSDSDMEILQEQDKKPVENLCEKLKSLQIVGYFFGSNIHLELVQRSTDVLVFLVQINALTVQDIDLIWAAVGGNQHRSIVYGVYQVLSDLCSKIPQKFIHNLFEKLQAVPSESWDQQLVDLARALFQAMVQRSKYNPEEGSVSLIPYQTLLNVLRNSAMPINGRDDPSFGNTMTISPDVISGIAFLLSEGIRVGPPSLEDRATLVNQCLSDLGANHPGAVWSLQVLQHIFEHHFGDETEAQEFYTRACSSLPELYISNLQHYATAVKKLPPTPSPTVTSFAPLSTLLVSHEYFKNMQLKIRLGFLRVISRIVPVFWNSPELADTLWSNLIVDPIGPTEQDEAFQCLEAMSEPNFVEYVYDRLLPTLDVITITEKGWNCVRQYFLLVNWHRGNLIVKSEQVVHASQQIVVLAPLYGMEVIWKVALRARPPIVGHLATELLTSIMKTDASQEDSSSRVGVYEFREGLVETCVEHLVQSSDLLGDSNSMETSEVSLVFERCISILKSFLVACTTEGDTGRAGREIHGTLDEGSMLSIQINSNIIALRFGCSEPEEVRVFSLGKDLIPAWDHKTLEELQVDDGQTFLATKRPKQAIPPKRIVPKKRLPTDLLHQSEFFER</sequence>
<gene>
    <name evidence="10" type="primary">USP9X</name>
    <name evidence="10" type="ORF">BGW38_003164</name>
</gene>
<feature type="domain" description="UBP34/UBP24/USP9X/USP9Y-like ARM repeat region" evidence="9">
    <location>
        <begin position="724"/>
        <end position="910"/>
    </location>
</feature>
<evidence type="ECO:0000256" key="7">
    <source>
        <dbReference type="ARBA" id="ARBA00022807"/>
    </source>
</evidence>
<evidence type="ECO:0000259" key="9">
    <source>
        <dbReference type="Pfam" id="PF25010"/>
    </source>
</evidence>
<feature type="non-terminal residue" evidence="10">
    <location>
        <position position="1"/>
    </location>
</feature>
<evidence type="ECO:0000256" key="4">
    <source>
        <dbReference type="ARBA" id="ARBA00022670"/>
    </source>
</evidence>
<dbReference type="Proteomes" id="UP000780801">
    <property type="component" value="Unassembled WGS sequence"/>
</dbReference>
<evidence type="ECO:0000313" key="10">
    <source>
        <dbReference type="EMBL" id="KAF9580262.1"/>
    </source>
</evidence>
<dbReference type="GO" id="GO:0004843">
    <property type="term" value="F:cysteine-type deubiquitinase activity"/>
    <property type="evidence" value="ECO:0007669"/>
    <property type="project" value="UniProtKB-EC"/>
</dbReference>
<feature type="compositionally biased region" description="Polar residues" evidence="8">
    <location>
        <begin position="108"/>
        <end position="119"/>
    </location>
</feature>
<dbReference type="SUPFAM" id="SSF48371">
    <property type="entry name" value="ARM repeat"/>
    <property type="match status" value="1"/>
</dbReference>
<feature type="region of interest" description="Disordered" evidence="8">
    <location>
        <begin position="108"/>
        <end position="156"/>
    </location>
</feature>
<protein>
    <recommendedName>
        <fullName evidence="3">ubiquitinyl hydrolase 1</fullName>
        <ecNumber evidence="3">3.4.19.12</ecNumber>
    </recommendedName>
</protein>
<proteinExistence type="inferred from homology"/>
<evidence type="ECO:0000313" key="11">
    <source>
        <dbReference type="Proteomes" id="UP000780801"/>
    </source>
</evidence>
<dbReference type="AlphaFoldDB" id="A0A9P6FRT4"/>
<evidence type="ECO:0000256" key="1">
    <source>
        <dbReference type="ARBA" id="ARBA00000707"/>
    </source>
</evidence>
<dbReference type="InterPro" id="IPR056850">
    <property type="entry name" value="ARM_UBP34_24_USP9X_Y"/>
</dbReference>
<keyword evidence="7" id="KW-0788">Thiol protease</keyword>
<dbReference type="GO" id="GO:0006508">
    <property type="term" value="P:proteolysis"/>
    <property type="evidence" value="ECO:0007669"/>
    <property type="project" value="UniProtKB-KW"/>
</dbReference>
<organism evidence="10 11">
    <name type="scientific">Lunasporangiospora selenospora</name>
    <dbReference type="NCBI Taxonomy" id="979761"/>
    <lineage>
        <taxon>Eukaryota</taxon>
        <taxon>Fungi</taxon>
        <taxon>Fungi incertae sedis</taxon>
        <taxon>Mucoromycota</taxon>
        <taxon>Mortierellomycotina</taxon>
        <taxon>Mortierellomycetes</taxon>
        <taxon>Mortierellales</taxon>
        <taxon>Mortierellaceae</taxon>
        <taxon>Lunasporangiospora</taxon>
    </lineage>
</organism>
<evidence type="ECO:0000256" key="2">
    <source>
        <dbReference type="ARBA" id="ARBA00009085"/>
    </source>
</evidence>
<keyword evidence="6 10" id="KW-0378">Hydrolase</keyword>
<keyword evidence="4" id="KW-0645">Protease</keyword>
<dbReference type="EC" id="3.4.19.12" evidence="3"/>
<evidence type="ECO:0000256" key="5">
    <source>
        <dbReference type="ARBA" id="ARBA00022786"/>
    </source>
</evidence>
<dbReference type="Pfam" id="PF25010">
    <property type="entry name" value="ARM_UBP24_USP9X-Y"/>
    <property type="match status" value="2"/>
</dbReference>
<feature type="region of interest" description="Disordered" evidence="8">
    <location>
        <begin position="1"/>
        <end position="83"/>
    </location>
</feature>
<reference evidence="10" key="1">
    <citation type="journal article" date="2020" name="Fungal Divers.">
        <title>Resolving the Mortierellaceae phylogeny through synthesis of multi-gene phylogenetics and phylogenomics.</title>
        <authorList>
            <person name="Vandepol N."/>
            <person name="Liber J."/>
            <person name="Desiro A."/>
            <person name="Na H."/>
            <person name="Kennedy M."/>
            <person name="Barry K."/>
            <person name="Grigoriev I.V."/>
            <person name="Miller A.N."/>
            <person name="O'Donnell K."/>
            <person name="Stajich J.E."/>
            <person name="Bonito G."/>
        </authorList>
    </citation>
    <scope>NUCLEOTIDE SEQUENCE</scope>
    <source>
        <strain evidence="10">KOD1015</strain>
    </source>
</reference>
<feature type="compositionally biased region" description="Acidic residues" evidence="8">
    <location>
        <begin position="34"/>
        <end position="81"/>
    </location>
</feature>
<dbReference type="EMBL" id="JAABOA010002182">
    <property type="protein sequence ID" value="KAF9580262.1"/>
    <property type="molecule type" value="Genomic_DNA"/>
</dbReference>
<name>A0A9P6FRT4_9FUNG</name>
<evidence type="ECO:0000256" key="8">
    <source>
        <dbReference type="SAM" id="MobiDB-lite"/>
    </source>
</evidence>
<dbReference type="OrthoDB" id="420187at2759"/>
<comment type="caution">
    <text evidence="10">The sequence shown here is derived from an EMBL/GenBank/DDBJ whole genome shotgun (WGS) entry which is preliminary data.</text>
</comment>
<comment type="catalytic activity">
    <reaction evidence="1">
        <text>Thiol-dependent hydrolysis of ester, thioester, amide, peptide and isopeptide bonds formed by the C-terminal Gly of ubiquitin (a 76-residue protein attached to proteins as an intracellular targeting signal).</text>
        <dbReference type="EC" id="3.4.19.12"/>
    </reaction>
</comment>
<evidence type="ECO:0000256" key="3">
    <source>
        <dbReference type="ARBA" id="ARBA00012759"/>
    </source>
</evidence>
<keyword evidence="11" id="KW-1185">Reference proteome</keyword>
<accession>A0A9P6FRT4</accession>
<dbReference type="InterPro" id="IPR016024">
    <property type="entry name" value="ARM-type_fold"/>
</dbReference>
<keyword evidence="5" id="KW-0833">Ubl conjugation pathway</keyword>
<comment type="similarity">
    <text evidence="2">Belongs to the peptidase C19 family.</text>
</comment>
<evidence type="ECO:0000256" key="6">
    <source>
        <dbReference type="ARBA" id="ARBA00022801"/>
    </source>
</evidence>
<feature type="domain" description="UBP34/UBP24/USP9X/USP9Y-like ARM repeat region" evidence="9">
    <location>
        <begin position="470"/>
        <end position="636"/>
    </location>
</feature>